<proteinExistence type="predicted"/>
<evidence type="ECO:0000313" key="3">
    <source>
        <dbReference type="Proteomes" id="UP000326924"/>
    </source>
</evidence>
<dbReference type="AlphaFoldDB" id="A0A5J5EP58"/>
<sequence length="146" mass="15657">MTITHKPCQGLAKQTATSAQDPSSDASTVYSDGSRLEDEWCGCAAVARSFSRNGPGWDAQSQHLGRIKKVHDAELFGIATGLELVLCNLSGVKGVVRRFADAQAALRQLQDDKPGPGQWLLPRIAKSEALLRDKGLGHRVPLGPRA</sequence>
<reference evidence="2 3" key="1">
    <citation type="submission" date="2019-09" db="EMBL/GenBank/DDBJ databases">
        <title>Draft genome of the ectomycorrhizal ascomycete Sphaerosporella brunnea.</title>
        <authorList>
            <consortium name="DOE Joint Genome Institute"/>
            <person name="Benucci G.M."/>
            <person name="Marozzi G."/>
            <person name="Antonielli L."/>
            <person name="Sanchez S."/>
            <person name="Marco P."/>
            <person name="Wang X."/>
            <person name="Falini L.B."/>
            <person name="Barry K."/>
            <person name="Haridas S."/>
            <person name="Lipzen A."/>
            <person name="Labutti K."/>
            <person name="Grigoriev I.V."/>
            <person name="Murat C."/>
            <person name="Martin F."/>
            <person name="Albertini E."/>
            <person name="Donnini D."/>
            <person name="Bonito G."/>
        </authorList>
    </citation>
    <scope>NUCLEOTIDE SEQUENCE [LARGE SCALE GENOMIC DNA]</scope>
    <source>
        <strain evidence="2 3">Sb_GMNB300</strain>
    </source>
</reference>
<protein>
    <recommendedName>
        <fullName evidence="4">RNase H type-1 domain-containing protein</fullName>
    </recommendedName>
</protein>
<accession>A0A5J5EP58</accession>
<feature type="compositionally biased region" description="Polar residues" evidence="1">
    <location>
        <begin position="12"/>
        <end position="31"/>
    </location>
</feature>
<dbReference type="Proteomes" id="UP000326924">
    <property type="component" value="Unassembled WGS sequence"/>
</dbReference>
<comment type="caution">
    <text evidence="2">The sequence shown here is derived from an EMBL/GenBank/DDBJ whole genome shotgun (WGS) entry which is preliminary data.</text>
</comment>
<evidence type="ECO:0000313" key="2">
    <source>
        <dbReference type="EMBL" id="KAA8899411.1"/>
    </source>
</evidence>
<dbReference type="Gene3D" id="3.30.420.10">
    <property type="entry name" value="Ribonuclease H-like superfamily/Ribonuclease H"/>
    <property type="match status" value="1"/>
</dbReference>
<keyword evidence="3" id="KW-1185">Reference proteome</keyword>
<dbReference type="CDD" id="cd09276">
    <property type="entry name" value="Rnase_HI_RT_non_LTR"/>
    <property type="match status" value="1"/>
</dbReference>
<evidence type="ECO:0008006" key="4">
    <source>
        <dbReference type="Google" id="ProtNLM"/>
    </source>
</evidence>
<dbReference type="InParanoid" id="A0A5J5EP58"/>
<name>A0A5J5EP58_9PEZI</name>
<dbReference type="GO" id="GO:0003676">
    <property type="term" value="F:nucleic acid binding"/>
    <property type="evidence" value="ECO:0007669"/>
    <property type="project" value="InterPro"/>
</dbReference>
<dbReference type="EMBL" id="VXIS01000167">
    <property type="protein sequence ID" value="KAA8899411.1"/>
    <property type="molecule type" value="Genomic_DNA"/>
</dbReference>
<evidence type="ECO:0000256" key="1">
    <source>
        <dbReference type="SAM" id="MobiDB-lite"/>
    </source>
</evidence>
<dbReference type="InterPro" id="IPR036397">
    <property type="entry name" value="RNaseH_sf"/>
</dbReference>
<gene>
    <name evidence="2" type="ORF">FN846DRAFT_175662</name>
</gene>
<feature type="region of interest" description="Disordered" evidence="1">
    <location>
        <begin position="1"/>
        <end position="31"/>
    </location>
</feature>
<organism evidence="2 3">
    <name type="scientific">Sphaerosporella brunnea</name>
    <dbReference type="NCBI Taxonomy" id="1250544"/>
    <lineage>
        <taxon>Eukaryota</taxon>
        <taxon>Fungi</taxon>
        <taxon>Dikarya</taxon>
        <taxon>Ascomycota</taxon>
        <taxon>Pezizomycotina</taxon>
        <taxon>Pezizomycetes</taxon>
        <taxon>Pezizales</taxon>
        <taxon>Pyronemataceae</taxon>
        <taxon>Sphaerosporella</taxon>
    </lineage>
</organism>